<protein>
    <submittedName>
        <fullName evidence="3">Pilus assembly protein PilP</fullName>
    </submittedName>
</protein>
<dbReference type="RefSeq" id="WP_123795521.1">
    <property type="nucleotide sequence ID" value="NZ_CP031699.1"/>
</dbReference>
<feature type="transmembrane region" description="Helical" evidence="2">
    <location>
        <begin position="26"/>
        <end position="46"/>
    </location>
</feature>
<accession>A0A5P3MS37</accession>
<dbReference type="EMBL" id="CP031699">
    <property type="protein sequence ID" value="QEY24270.1"/>
    <property type="molecule type" value="Genomic_DNA"/>
</dbReference>
<dbReference type="KEGG" id="naq:D0T90_07030"/>
<evidence type="ECO:0000256" key="2">
    <source>
        <dbReference type="SAM" id="Phobius"/>
    </source>
</evidence>
<dbReference type="PANTHER" id="PTHR40278:SF2">
    <property type="entry name" value="TYPE IV PILUS INNER MEMBRANE COMPONENT PILN"/>
    <property type="match status" value="1"/>
</dbReference>
<sequence length="193" mass="21847">MIEPIKINLLPYRETDRQKRKQQFKILMLVAAATGLCLSAVIYATLNTAIANQENRNRFLESEIAKLDQNLGEIQQLQQEKADFLSKKQTVEELQRKRYQAARIIDSLNTLTPEQTYLTSLEAEDSSTYKLSGRAANDNKVAVLMRALPASGTFEQPELLGIKKTGSHQEFSLKIRLTGTPQNRTTLPQEQQP</sequence>
<dbReference type="PANTHER" id="PTHR40278">
    <property type="entry name" value="DNA UTILIZATION PROTEIN HOFN"/>
    <property type="match status" value="1"/>
</dbReference>
<dbReference type="InterPro" id="IPR052534">
    <property type="entry name" value="Extracell_DNA_Util/SecSys_Comp"/>
</dbReference>
<dbReference type="Pfam" id="PF05137">
    <property type="entry name" value="PilN"/>
    <property type="match status" value="1"/>
</dbReference>
<evidence type="ECO:0000256" key="1">
    <source>
        <dbReference type="SAM" id="Coils"/>
    </source>
</evidence>
<keyword evidence="2" id="KW-0812">Transmembrane</keyword>
<dbReference type="OrthoDB" id="5296173at2"/>
<reference evidence="3 4" key="1">
    <citation type="submission" date="2018-08" db="EMBL/GenBank/DDBJ databases">
        <title>Neisseria animalis ATCC 49930 complete genome.</title>
        <authorList>
            <person name="Veseli I.A."/>
            <person name="Mascarenhas dos Santos A.C."/>
            <person name="Buttler R."/>
            <person name="Pombert J.-F."/>
        </authorList>
    </citation>
    <scope>NUCLEOTIDE SEQUENCE [LARGE SCALE GENOMIC DNA]</scope>
    <source>
        <strain evidence="3 4">ATCC 49930</strain>
    </source>
</reference>
<proteinExistence type="predicted"/>
<dbReference type="Proteomes" id="UP000325536">
    <property type="component" value="Chromosome"/>
</dbReference>
<organism evidence="3 4">
    <name type="scientific">Neisseria animalis</name>
    <dbReference type="NCBI Taxonomy" id="492"/>
    <lineage>
        <taxon>Bacteria</taxon>
        <taxon>Pseudomonadati</taxon>
        <taxon>Pseudomonadota</taxon>
        <taxon>Betaproteobacteria</taxon>
        <taxon>Neisseriales</taxon>
        <taxon>Neisseriaceae</taxon>
        <taxon>Neisseria</taxon>
    </lineage>
</organism>
<evidence type="ECO:0000313" key="3">
    <source>
        <dbReference type="EMBL" id="QEY24270.1"/>
    </source>
</evidence>
<name>A0A5P3MS37_NEIAN</name>
<evidence type="ECO:0000313" key="4">
    <source>
        <dbReference type="Proteomes" id="UP000325536"/>
    </source>
</evidence>
<feature type="coiled-coil region" evidence="1">
    <location>
        <begin position="43"/>
        <end position="97"/>
    </location>
</feature>
<dbReference type="GO" id="GO:0043683">
    <property type="term" value="P:type IV pilus assembly"/>
    <property type="evidence" value="ECO:0007669"/>
    <property type="project" value="TreeGrafter"/>
</dbReference>
<gene>
    <name evidence="3" type="ORF">D0T90_07030</name>
</gene>
<keyword evidence="4" id="KW-1185">Reference proteome</keyword>
<keyword evidence="1" id="KW-0175">Coiled coil</keyword>
<dbReference type="AlphaFoldDB" id="A0A5P3MS37"/>
<dbReference type="GO" id="GO:0043107">
    <property type="term" value="P:type IV pilus-dependent motility"/>
    <property type="evidence" value="ECO:0007669"/>
    <property type="project" value="TreeGrafter"/>
</dbReference>
<keyword evidence="2" id="KW-1133">Transmembrane helix</keyword>
<dbReference type="InterPro" id="IPR007813">
    <property type="entry name" value="PilN"/>
</dbReference>
<keyword evidence="2" id="KW-0472">Membrane</keyword>